<feature type="compositionally biased region" description="Acidic residues" evidence="10">
    <location>
        <begin position="163"/>
        <end position="174"/>
    </location>
</feature>
<dbReference type="InterPro" id="IPR042541">
    <property type="entry name" value="BART_sf"/>
</dbReference>
<evidence type="ECO:0000256" key="10">
    <source>
        <dbReference type="SAM" id="MobiDB-lite"/>
    </source>
</evidence>
<evidence type="ECO:0000256" key="4">
    <source>
        <dbReference type="ARBA" id="ARBA00021815"/>
    </source>
</evidence>
<keyword evidence="8" id="KW-0966">Cell projection</keyword>
<keyword evidence="6" id="KW-0175">Coiled coil</keyword>
<dbReference type="GO" id="GO:0005930">
    <property type="term" value="C:axoneme"/>
    <property type="evidence" value="ECO:0007669"/>
    <property type="project" value="TreeGrafter"/>
</dbReference>
<sequence>MSESEDSCWVFDSLIGFLQGPIWSSPLLTFIEERSLIFESETEDSQEYREAYQEYKNLVDLLLGCYMEDMEITPEQFEHACAVNKNTKLPMQFQKSLFEQIWAANEYEVFKRMMIQKNLELQLQALSMIEQKFGLTPALFKSSSDSIDGELKMEEIIQKQIQEEDEEEEKNEDDEPKRDETEKNLEKDRERLSNKYENEKAALAEALRVSVSTTSSRSSSPELKYSDESIIQSSSSINNKIKKPAPLAPITYEKIEEIKKTNIGDQEDIKKRENYLKARRDKLVALKKQARSQRLDNINERPCSAKNMAKATMMGKQDLEKSQNSSSILQVRKALAARLKAEVVGSS</sequence>
<evidence type="ECO:0000256" key="3">
    <source>
        <dbReference type="ARBA" id="ARBA00007460"/>
    </source>
</evidence>
<dbReference type="AlphaFoldDB" id="A0A834XRZ0"/>
<organism evidence="12 13">
    <name type="scientific">Aphidius gifuensis</name>
    <name type="common">Parasitoid wasp</name>
    <dbReference type="NCBI Taxonomy" id="684658"/>
    <lineage>
        <taxon>Eukaryota</taxon>
        <taxon>Metazoa</taxon>
        <taxon>Ecdysozoa</taxon>
        <taxon>Arthropoda</taxon>
        <taxon>Hexapoda</taxon>
        <taxon>Insecta</taxon>
        <taxon>Pterygota</taxon>
        <taxon>Neoptera</taxon>
        <taxon>Endopterygota</taxon>
        <taxon>Hymenoptera</taxon>
        <taxon>Apocrita</taxon>
        <taxon>Ichneumonoidea</taxon>
        <taxon>Braconidae</taxon>
        <taxon>Aphidiinae</taxon>
        <taxon>Aphidius</taxon>
    </lineage>
</organism>
<evidence type="ECO:0000313" key="13">
    <source>
        <dbReference type="Proteomes" id="UP000639338"/>
    </source>
</evidence>
<evidence type="ECO:0000313" key="12">
    <source>
        <dbReference type="EMBL" id="KAF7992353.1"/>
    </source>
</evidence>
<dbReference type="PANTHER" id="PTHR21532:SF0">
    <property type="entry name" value="CILIA- AND FLAGELLA-ASSOCIATED PROTEIN 36"/>
    <property type="match status" value="1"/>
</dbReference>
<gene>
    <name evidence="12" type="ORF">HCN44_001678</name>
</gene>
<comment type="caution">
    <text evidence="12">The sequence shown here is derived from an EMBL/GenBank/DDBJ whole genome shotgun (WGS) entry which is preliminary data.</text>
</comment>
<reference evidence="12 13" key="1">
    <citation type="submission" date="2020-08" db="EMBL/GenBank/DDBJ databases">
        <title>Aphidius gifuensis genome sequencing and assembly.</title>
        <authorList>
            <person name="Du Z."/>
        </authorList>
    </citation>
    <scope>NUCLEOTIDE SEQUENCE [LARGE SCALE GENOMIC DNA]</scope>
    <source>
        <strain evidence="12">YNYX2018</strain>
        <tissue evidence="12">Adults</tissue>
    </source>
</reference>
<dbReference type="InterPro" id="IPR038888">
    <property type="entry name" value="CFAP36"/>
</dbReference>
<dbReference type="OrthoDB" id="272687at2759"/>
<dbReference type="PANTHER" id="PTHR21532">
    <property type="entry name" value="PHOSPHODIESTERASE HL"/>
    <property type="match status" value="1"/>
</dbReference>
<dbReference type="InterPro" id="IPR023379">
    <property type="entry name" value="BART_dom"/>
</dbReference>
<dbReference type="Pfam" id="PF11527">
    <property type="entry name" value="ARL2_Bind_BART"/>
    <property type="match status" value="1"/>
</dbReference>
<evidence type="ECO:0000259" key="11">
    <source>
        <dbReference type="Pfam" id="PF11527"/>
    </source>
</evidence>
<evidence type="ECO:0000256" key="9">
    <source>
        <dbReference type="ARBA" id="ARBA00031593"/>
    </source>
</evidence>
<dbReference type="GO" id="GO:0097546">
    <property type="term" value="C:ciliary base"/>
    <property type="evidence" value="ECO:0007669"/>
    <property type="project" value="TreeGrafter"/>
</dbReference>
<accession>A0A834XRZ0</accession>
<feature type="domain" description="BART" evidence="11">
    <location>
        <begin position="8"/>
        <end position="122"/>
    </location>
</feature>
<keyword evidence="5" id="KW-0963">Cytoplasm</keyword>
<evidence type="ECO:0000256" key="7">
    <source>
        <dbReference type="ARBA" id="ARBA00023069"/>
    </source>
</evidence>
<comment type="subcellular location">
    <subcellularLocation>
        <location evidence="1">Cell projection</location>
        <location evidence="1">Cilium</location>
    </subcellularLocation>
    <subcellularLocation>
        <location evidence="2">Cytoplasm</location>
    </subcellularLocation>
</comment>
<evidence type="ECO:0000256" key="1">
    <source>
        <dbReference type="ARBA" id="ARBA00004138"/>
    </source>
</evidence>
<feature type="region of interest" description="Disordered" evidence="10">
    <location>
        <begin position="160"/>
        <end position="197"/>
    </location>
</feature>
<name>A0A834XRZ0_APHGI</name>
<evidence type="ECO:0000256" key="2">
    <source>
        <dbReference type="ARBA" id="ARBA00004496"/>
    </source>
</evidence>
<keyword evidence="13" id="KW-1185">Reference proteome</keyword>
<comment type="similarity">
    <text evidence="3">Belongs to the CFAP36 family.</text>
</comment>
<keyword evidence="7" id="KW-0969">Cilium</keyword>
<protein>
    <recommendedName>
        <fullName evidence="4">Cilia- and flagella-associated protein 36</fullName>
    </recommendedName>
    <alternativeName>
        <fullName evidence="9">Coiled-coil domain-containing protein 104</fullName>
    </alternativeName>
</protein>
<dbReference type="Gene3D" id="1.20.1520.10">
    <property type="entry name" value="ADP-ribosylation factor-like 2-binding protein, domain"/>
    <property type="match status" value="1"/>
</dbReference>
<dbReference type="Proteomes" id="UP000639338">
    <property type="component" value="Unassembled WGS sequence"/>
</dbReference>
<evidence type="ECO:0000256" key="5">
    <source>
        <dbReference type="ARBA" id="ARBA00022490"/>
    </source>
</evidence>
<proteinExistence type="inferred from homology"/>
<feature type="compositionally biased region" description="Basic and acidic residues" evidence="10">
    <location>
        <begin position="175"/>
        <end position="197"/>
    </location>
</feature>
<evidence type="ECO:0000256" key="8">
    <source>
        <dbReference type="ARBA" id="ARBA00023273"/>
    </source>
</evidence>
<dbReference type="EMBL" id="JACMRX010000003">
    <property type="protein sequence ID" value="KAF7992353.1"/>
    <property type="molecule type" value="Genomic_DNA"/>
</dbReference>
<evidence type="ECO:0000256" key="6">
    <source>
        <dbReference type="ARBA" id="ARBA00023054"/>
    </source>
</evidence>